<dbReference type="PANTHER" id="PTHR33236:SF6">
    <property type="entry name" value="CUB DOMAIN-CONTAINING PROTEIN"/>
    <property type="match status" value="1"/>
</dbReference>
<accession>A0ABR1ASR0</accession>
<keyword evidence="3" id="KW-0732">Signal</keyword>
<dbReference type="PROSITE" id="PS01180">
    <property type="entry name" value="CUB"/>
    <property type="match status" value="1"/>
</dbReference>
<sequence length="438" mass="47967">MKHLRVSSLFVVLAVALTLTCGEDAKVVERNGKKVKLIRRKQVLDSSKQPLLHPSRKIYLKKQHVKLNPTEQEEKATSERESRFLSLFTLVEFRNQGCAASSGDNGTCLTSAECNERGGVASGPCAKGFGVCCVFLATCGQSTHENCTYFVNTNYPQPFDGTDSCQLTIHKSSPGICQFRLEFDQFNIAGPEPINNICNTDQFIVSGGNPIPGICGYNNGNHMYIDAGNGITSPVTLTFVTSGPSFPRTWKVKVCQIPCDSPNKAEEGCLQYFTGVSGQIRSYNYDTTGGLQLSNQDYSICIRSERNFCGIQYSPCVDTVNNQSRAFSLSGNTLGQNQVAAIVGTAGPQSCNSDWLIIPCASNVDRIKEIPYTCVDRICGGTFNSEVSLNPSTVYSTVKPFRLIYHTNGVEYPTDVANRGFCLNYVQQPCTNVLNRSR</sequence>
<keyword evidence="1 2" id="KW-1015">Disulfide bond</keyword>
<evidence type="ECO:0000256" key="2">
    <source>
        <dbReference type="PROSITE-ProRule" id="PRU00059"/>
    </source>
</evidence>
<reference evidence="5 6" key="1">
    <citation type="submission" date="2023-09" db="EMBL/GenBank/DDBJ databases">
        <title>Genomes of two closely related lineages of the louse Polyplax serrata with different host specificities.</title>
        <authorList>
            <person name="Martinu J."/>
            <person name="Tarabai H."/>
            <person name="Stefka J."/>
            <person name="Hypsa V."/>
        </authorList>
    </citation>
    <scope>NUCLEOTIDE SEQUENCE [LARGE SCALE GENOMIC DNA]</scope>
    <source>
        <strain evidence="5">98ZLc_SE</strain>
    </source>
</reference>
<evidence type="ECO:0000256" key="3">
    <source>
        <dbReference type="SAM" id="SignalP"/>
    </source>
</evidence>
<dbReference type="Pfam" id="PF26080">
    <property type="entry name" value="CUB_animal"/>
    <property type="match status" value="1"/>
</dbReference>
<dbReference type="Proteomes" id="UP001359485">
    <property type="component" value="Unassembled WGS sequence"/>
</dbReference>
<dbReference type="Gene3D" id="2.60.120.290">
    <property type="entry name" value="Spermadhesin, CUB domain"/>
    <property type="match status" value="1"/>
</dbReference>
<keyword evidence="6" id="KW-1185">Reference proteome</keyword>
<dbReference type="InterPro" id="IPR058698">
    <property type="entry name" value="CUB_metazoa"/>
</dbReference>
<dbReference type="InterPro" id="IPR035914">
    <property type="entry name" value="Sperma_CUB_dom_sf"/>
</dbReference>
<organism evidence="5 6">
    <name type="scientific">Polyplax serrata</name>
    <name type="common">Common mouse louse</name>
    <dbReference type="NCBI Taxonomy" id="468196"/>
    <lineage>
        <taxon>Eukaryota</taxon>
        <taxon>Metazoa</taxon>
        <taxon>Ecdysozoa</taxon>
        <taxon>Arthropoda</taxon>
        <taxon>Hexapoda</taxon>
        <taxon>Insecta</taxon>
        <taxon>Pterygota</taxon>
        <taxon>Neoptera</taxon>
        <taxon>Paraneoptera</taxon>
        <taxon>Psocodea</taxon>
        <taxon>Troctomorpha</taxon>
        <taxon>Phthiraptera</taxon>
        <taxon>Anoplura</taxon>
        <taxon>Polyplacidae</taxon>
        <taxon>Polyplax</taxon>
    </lineage>
</organism>
<feature type="domain" description="CUB" evidence="4">
    <location>
        <begin position="139"/>
        <end position="257"/>
    </location>
</feature>
<feature type="disulfide bond" evidence="2">
    <location>
        <begin position="198"/>
        <end position="215"/>
    </location>
</feature>
<dbReference type="InterPro" id="IPR000859">
    <property type="entry name" value="CUB_dom"/>
</dbReference>
<name>A0ABR1ASR0_POLSC</name>
<evidence type="ECO:0000313" key="5">
    <source>
        <dbReference type="EMBL" id="KAK6626965.1"/>
    </source>
</evidence>
<dbReference type="PANTHER" id="PTHR33236">
    <property type="entry name" value="INTRAFLAGELLAR TRANSPORT PROTEIN 122 FAMILY PROTEIN-RELATED"/>
    <property type="match status" value="1"/>
</dbReference>
<feature type="signal peptide" evidence="3">
    <location>
        <begin position="1"/>
        <end position="22"/>
    </location>
</feature>
<proteinExistence type="predicted"/>
<comment type="caution">
    <text evidence="2">Lacks conserved residue(s) required for the propagation of feature annotation.</text>
</comment>
<protein>
    <recommendedName>
        <fullName evidence="4">CUB domain-containing protein</fullName>
    </recommendedName>
</protein>
<dbReference type="SUPFAM" id="SSF49854">
    <property type="entry name" value="Spermadhesin, CUB domain"/>
    <property type="match status" value="1"/>
</dbReference>
<feature type="chain" id="PRO_5047207243" description="CUB domain-containing protein" evidence="3">
    <location>
        <begin position="23"/>
        <end position="438"/>
    </location>
</feature>
<gene>
    <name evidence="5" type="ORF">RUM44_009442</name>
</gene>
<comment type="caution">
    <text evidence="5">The sequence shown here is derived from an EMBL/GenBank/DDBJ whole genome shotgun (WGS) entry which is preliminary data.</text>
</comment>
<evidence type="ECO:0000313" key="6">
    <source>
        <dbReference type="Proteomes" id="UP001359485"/>
    </source>
</evidence>
<evidence type="ECO:0000259" key="4">
    <source>
        <dbReference type="PROSITE" id="PS01180"/>
    </source>
</evidence>
<dbReference type="EMBL" id="JAWJWF010000045">
    <property type="protein sequence ID" value="KAK6626965.1"/>
    <property type="molecule type" value="Genomic_DNA"/>
</dbReference>
<evidence type="ECO:0000256" key="1">
    <source>
        <dbReference type="ARBA" id="ARBA00023157"/>
    </source>
</evidence>